<evidence type="ECO:0000313" key="4">
    <source>
        <dbReference type="Proteomes" id="UP000297385"/>
    </source>
</evidence>
<dbReference type="GO" id="GO:0003677">
    <property type="term" value="F:DNA binding"/>
    <property type="evidence" value="ECO:0007669"/>
    <property type="project" value="InterPro"/>
</dbReference>
<proteinExistence type="predicted"/>
<dbReference type="GO" id="GO:0015074">
    <property type="term" value="P:DNA integration"/>
    <property type="evidence" value="ECO:0007669"/>
    <property type="project" value="InterPro"/>
</dbReference>
<feature type="domain" description="Tyr recombinase" evidence="2">
    <location>
        <begin position="1"/>
        <end position="115"/>
    </location>
</feature>
<dbReference type="InterPro" id="IPR011010">
    <property type="entry name" value="DNA_brk_join_enz"/>
</dbReference>
<dbReference type="Gene3D" id="1.10.443.10">
    <property type="entry name" value="Intergrase catalytic core"/>
    <property type="match status" value="1"/>
</dbReference>
<gene>
    <name evidence="3" type="ORF">E2553_42175</name>
</gene>
<dbReference type="AlphaFoldDB" id="A0A4Y8MG79"/>
<dbReference type="Proteomes" id="UP000297385">
    <property type="component" value="Unassembled WGS sequence"/>
</dbReference>
<comment type="caution">
    <text evidence="3">The sequence shown here is derived from an EMBL/GenBank/DDBJ whole genome shotgun (WGS) entry which is preliminary data.</text>
</comment>
<dbReference type="Pfam" id="PF00589">
    <property type="entry name" value="Phage_integrase"/>
    <property type="match status" value="1"/>
</dbReference>
<dbReference type="GO" id="GO:0006310">
    <property type="term" value="P:DNA recombination"/>
    <property type="evidence" value="ECO:0007669"/>
    <property type="project" value="UniProtKB-KW"/>
</dbReference>
<dbReference type="PROSITE" id="PS51898">
    <property type="entry name" value="TYR_RECOMBINASE"/>
    <property type="match status" value="1"/>
</dbReference>
<dbReference type="InterPro" id="IPR002104">
    <property type="entry name" value="Integrase_catalytic"/>
</dbReference>
<accession>A0A4Y8MG79</accession>
<organism evidence="3 4">
    <name type="scientific">Paraburkholderia dipogonis</name>
    <dbReference type="NCBI Taxonomy" id="1211383"/>
    <lineage>
        <taxon>Bacteria</taxon>
        <taxon>Pseudomonadati</taxon>
        <taxon>Pseudomonadota</taxon>
        <taxon>Betaproteobacteria</taxon>
        <taxon>Burkholderiales</taxon>
        <taxon>Burkholderiaceae</taxon>
        <taxon>Paraburkholderia</taxon>
    </lineage>
</organism>
<name>A0A4Y8MG79_9BURK</name>
<sequence length="119" mass="13435">MPLRPRGAAGRDTPLVLPVGQSFKPHTRAAFHRIVKHVFSGAADSSRSRGDDHAQRADRLEQGSAHWLRHRAGSHMADQQLDLRLVRDNLGHASLTTTSQYLHLRDHLQHRETDEKTPD</sequence>
<reference evidence="3 4" key="1">
    <citation type="submission" date="2019-03" db="EMBL/GenBank/DDBJ databases">
        <title>Complete Genome Sequence of Paraburkholderia dipogonis ICMP 19430T, a Nitrogen-fixing Symbiont of the South African Invasive Legume Dipogon lignosus in New Zealand.</title>
        <authorList>
            <person name="De Meyer S.E."/>
        </authorList>
    </citation>
    <scope>NUCLEOTIDE SEQUENCE [LARGE SCALE GENOMIC DNA]</scope>
    <source>
        <strain evidence="3 4">ICMP 19430</strain>
    </source>
</reference>
<dbReference type="InterPro" id="IPR013762">
    <property type="entry name" value="Integrase-like_cat_sf"/>
</dbReference>
<evidence type="ECO:0000259" key="2">
    <source>
        <dbReference type="PROSITE" id="PS51898"/>
    </source>
</evidence>
<dbReference type="EMBL" id="SNVI01000008">
    <property type="protein sequence ID" value="TFE36384.1"/>
    <property type="molecule type" value="Genomic_DNA"/>
</dbReference>
<protein>
    <recommendedName>
        <fullName evidence="2">Tyr recombinase domain-containing protein</fullName>
    </recommendedName>
</protein>
<keyword evidence="1" id="KW-0233">DNA recombination</keyword>
<dbReference type="SUPFAM" id="SSF56349">
    <property type="entry name" value="DNA breaking-rejoining enzymes"/>
    <property type="match status" value="1"/>
</dbReference>
<evidence type="ECO:0000313" key="3">
    <source>
        <dbReference type="EMBL" id="TFE36384.1"/>
    </source>
</evidence>
<evidence type="ECO:0000256" key="1">
    <source>
        <dbReference type="ARBA" id="ARBA00023172"/>
    </source>
</evidence>